<evidence type="ECO:0000313" key="1">
    <source>
        <dbReference type="EMBL" id="KAF9309326.1"/>
    </source>
</evidence>
<reference evidence="1" key="1">
    <citation type="journal article" date="2020" name="Fungal Divers.">
        <title>Resolving the Mortierellaceae phylogeny through synthesis of multi-gene phylogenetics and phylogenomics.</title>
        <authorList>
            <person name="Vandepol N."/>
            <person name="Liber J."/>
            <person name="Desiro A."/>
            <person name="Na H."/>
            <person name="Kennedy M."/>
            <person name="Barry K."/>
            <person name="Grigoriev I.V."/>
            <person name="Miller A.N."/>
            <person name="O'Donnell K."/>
            <person name="Stajich J.E."/>
            <person name="Bonito G."/>
        </authorList>
    </citation>
    <scope>NUCLEOTIDE SEQUENCE</scope>
    <source>
        <strain evidence="1">NVP1</strain>
    </source>
</reference>
<dbReference type="AlphaFoldDB" id="A0A9P5SA17"/>
<organism evidence="1 2">
    <name type="scientific">Podila minutissima</name>
    <dbReference type="NCBI Taxonomy" id="64525"/>
    <lineage>
        <taxon>Eukaryota</taxon>
        <taxon>Fungi</taxon>
        <taxon>Fungi incertae sedis</taxon>
        <taxon>Mucoromycota</taxon>
        <taxon>Mortierellomycotina</taxon>
        <taxon>Mortierellomycetes</taxon>
        <taxon>Mortierellales</taxon>
        <taxon>Mortierellaceae</taxon>
        <taxon>Podila</taxon>
    </lineage>
</organism>
<dbReference type="InterPro" id="IPR015797">
    <property type="entry name" value="NUDIX_hydrolase-like_dom_sf"/>
</dbReference>
<sequence>MLEQWRTDEANFPALKGWRGELYGVYTHITDPLTTKGGAAFAIERAAWGLFGFHAYAIYMNGFVRAGPLPSDIQMWIARRSPSKPTYPGLLDNMVAGGMGFGHSPWYTVIKESMEEASLPEEV</sequence>
<comment type="caution">
    <text evidence="1">The sequence shown here is derived from an EMBL/GenBank/DDBJ whole genome shotgun (WGS) entry which is preliminary data.</text>
</comment>
<keyword evidence="2" id="KW-1185">Reference proteome</keyword>
<proteinExistence type="predicted"/>
<dbReference type="EMBL" id="JAAAUY010002868">
    <property type="protein sequence ID" value="KAF9309326.1"/>
    <property type="molecule type" value="Genomic_DNA"/>
</dbReference>
<feature type="non-terminal residue" evidence="1">
    <location>
        <position position="123"/>
    </location>
</feature>
<protein>
    <submittedName>
        <fullName evidence="1">Uncharacterized protein</fullName>
    </submittedName>
</protein>
<dbReference type="Proteomes" id="UP000696485">
    <property type="component" value="Unassembled WGS sequence"/>
</dbReference>
<accession>A0A9P5SA17</accession>
<gene>
    <name evidence="1" type="ORF">BG006_005107</name>
</gene>
<evidence type="ECO:0000313" key="2">
    <source>
        <dbReference type="Proteomes" id="UP000696485"/>
    </source>
</evidence>
<dbReference type="Gene3D" id="3.90.79.10">
    <property type="entry name" value="Nucleoside Triphosphate Pyrophosphohydrolase"/>
    <property type="match status" value="1"/>
</dbReference>
<name>A0A9P5SA17_9FUNG</name>
<dbReference type="SUPFAM" id="SSF55811">
    <property type="entry name" value="Nudix"/>
    <property type="match status" value="1"/>
</dbReference>